<evidence type="ECO:0000313" key="3">
    <source>
        <dbReference type="Proteomes" id="UP000481153"/>
    </source>
</evidence>
<keyword evidence="1" id="KW-0812">Transmembrane</keyword>
<accession>A0A6G0X1W7</accession>
<keyword evidence="1" id="KW-0472">Membrane</keyword>
<dbReference type="EMBL" id="VJMJ01000119">
    <property type="protein sequence ID" value="KAF0733799.1"/>
    <property type="molecule type" value="Genomic_DNA"/>
</dbReference>
<evidence type="ECO:0000256" key="1">
    <source>
        <dbReference type="SAM" id="Phobius"/>
    </source>
</evidence>
<comment type="caution">
    <text evidence="2">The sequence shown here is derived from an EMBL/GenBank/DDBJ whole genome shotgun (WGS) entry which is preliminary data.</text>
</comment>
<keyword evidence="3" id="KW-1185">Reference proteome</keyword>
<reference evidence="2 3" key="1">
    <citation type="submission" date="2019-07" db="EMBL/GenBank/DDBJ databases">
        <title>Genomics analysis of Aphanomyces spp. identifies a new class of oomycete effector associated with host adaptation.</title>
        <authorList>
            <person name="Gaulin E."/>
        </authorList>
    </citation>
    <scope>NUCLEOTIDE SEQUENCE [LARGE SCALE GENOMIC DNA]</scope>
    <source>
        <strain evidence="2 3">ATCC 201684</strain>
    </source>
</reference>
<protein>
    <submittedName>
        <fullName evidence="2">Uncharacterized protein</fullName>
    </submittedName>
</protein>
<name>A0A6G0X1W7_9STRA</name>
<dbReference type="AlphaFoldDB" id="A0A6G0X1W7"/>
<keyword evidence="1" id="KW-1133">Transmembrane helix</keyword>
<organism evidence="2 3">
    <name type="scientific">Aphanomyces euteiches</name>
    <dbReference type="NCBI Taxonomy" id="100861"/>
    <lineage>
        <taxon>Eukaryota</taxon>
        <taxon>Sar</taxon>
        <taxon>Stramenopiles</taxon>
        <taxon>Oomycota</taxon>
        <taxon>Saprolegniomycetes</taxon>
        <taxon>Saprolegniales</taxon>
        <taxon>Verrucalvaceae</taxon>
        <taxon>Aphanomyces</taxon>
    </lineage>
</organism>
<gene>
    <name evidence="2" type="ORF">Ae201684_009367</name>
</gene>
<sequence length="137" mass="15482">MERDILFVLFFTILVCRSIILVGVVGRRKILWVTCFQSVLTYYGHHAHSRDGRYTMASQGSPNLNLHGRCWPSRKYGHCSLLEVAGAIPMVCLVENINADDVGRAFSRSLGLLPSMTPQKYLVNTLLYCTSWLEGQM</sequence>
<dbReference type="Proteomes" id="UP000481153">
    <property type="component" value="Unassembled WGS sequence"/>
</dbReference>
<feature type="transmembrane region" description="Helical" evidence="1">
    <location>
        <begin position="6"/>
        <end position="26"/>
    </location>
</feature>
<proteinExistence type="predicted"/>
<evidence type="ECO:0000313" key="2">
    <source>
        <dbReference type="EMBL" id="KAF0733799.1"/>
    </source>
</evidence>